<accession>A0A3G9FZD5</accession>
<evidence type="ECO:0000256" key="1">
    <source>
        <dbReference type="ARBA" id="ARBA00010638"/>
    </source>
</evidence>
<dbReference type="GO" id="GO:0005524">
    <property type="term" value="F:ATP binding"/>
    <property type="evidence" value="ECO:0007669"/>
    <property type="project" value="UniProtKB-KW"/>
</dbReference>
<dbReference type="GO" id="GO:0035999">
    <property type="term" value="P:tetrahydrofolate interconversion"/>
    <property type="evidence" value="ECO:0007669"/>
    <property type="project" value="TreeGrafter"/>
</dbReference>
<keyword evidence="5" id="KW-0460">Magnesium</keyword>
<dbReference type="AlphaFoldDB" id="A0A3G9FZD5"/>
<evidence type="ECO:0000256" key="2">
    <source>
        <dbReference type="ARBA" id="ARBA00022741"/>
    </source>
</evidence>
<evidence type="ECO:0000256" key="5">
    <source>
        <dbReference type="RuleBase" id="RU361279"/>
    </source>
</evidence>
<dbReference type="EMBL" id="AP018827">
    <property type="protein sequence ID" value="BBF79747.1"/>
    <property type="molecule type" value="Genomic_DNA"/>
</dbReference>
<comment type="similarity">
    <text evidence="1 5">Belongs to the 5-formyltetrahydrofolate cyclo-ligase family.</text>
</comment>
<dbReference type="GO" id="GO:0030272">
    <property type="term" value="F:5-formyltetrahydrofolate cyclo-ligase activity"/>
    <property type="evidence" value="ECO:0007669"/>
    <property type="project" value="UniProtKB-EC"/>
</dbReference>
<dbReference type="Proteomes" id="UP000278756">
    <property type="component" value="Chromosome 1"/>
</dbReference>
<feature type="binding site" evidence="4">
    <location>
        <position position="55"/>
    </location>
    <ligand>
        <name>substrate</name>
    </ligand>
</feature>
<sequence>MSDAKSALRREMKGRRAALVAASPDAGERLAEAFVARGVWPRAAVVAGFYPIKDEIDPRPLMRHLQARGYALALPRIEAEGHMSFCVCTLDAPLTAGPFGTQQPGPDAPEVFPDLILAPLLAFDCQGGRLGYGGGFYDRALDYLRSVNQSNENPLQVWGVAFSAQAVARVPTEPHDQRLDAVLTEQGVIEIRKNT</sequence>
<dbReference type="Pfam" id="PF01812">
    <property type="entry name" value="5-FTHF_cyc-lig"/>
    <property type="match status" value="1"/>
</dbReference>
<dbReference type="GO" id="GO:0046872">
    <property type="term" value="F:metal ion binding"/>
    <property type="evidence" value="ECO:0007669"/>
    <property type="project" value="UniProtKB-KW"/>
</dbReference>
<dbReference type="PANTHER" id="PTHR23407:SF1">
    <property type="entry name" value="5-FORMYLTETRAHYDROFOLATE CYCLO-LIGASE"/>
    <property type="match status" value="1"/>
</dbReference>
<dbReference type="RefSeq" id="WP_126419768.1">
    <property type="nucleotide sequence ID" value="NZ_AP018827.1"/>
</dbReference>
<dbReference type="InterPro" id="IPR037171">
    <property type="entry name" value="NagB/RpiA_transferase-like"/>
</dbReference>
<proteinExistence type="inferred from homology"/>
<dbReference type="PIRSF" id="PIRSF006806">
    <property type="entry name" value="FTHF_cligase"/>
    <property type="match status" value="1"/>
</dbReference>
<dbReference type="InterPro" id="IPR024185">
    <property type="entry name" value="FTHF_cligase-like_sf"/>
</dbReference>
<keyword evidence="5" id="KW-0479">Metal-binding</keyword>
<keyword evidence="3 4" id="KW-0067">ATP-binding</keyword>
<name>A0A3G9FZD5_9CAUL</name>
<evidence type="ECO:0000313" key="6">
    <source>
        <dbReference type="EMBL" id="BBF79747.1"/>
    </source>
</evidence>
<dbReference type="InterPro" id="IPR002698">
    <property type="entry name" value="FTHF_cligase"/>
</dbReference>
<protein>
    <recommendedName>
        <fullName evidence="5">5-formyltetrahydrofolate cyclo-ligase</fullName>
        <ecNumber evidence="5">6.3.3.2</ecNumber>
    </recommendedName>
</protein>
<keyword evidence="2 4" id="KW-0547">Nucleotide-binding</keyword>
<evidence type="ECO:0000256" key="4">
    <source>
        <dbReference type="PIRSR" id="PIRSR006806-1"/>
    </source>
</evidence>
<dbReference type="GO" id="GO:0009396">
    <property type="term" value="P:folic acid-containing compound biosynthetic process"/>
    <property type="evidence" value="ECO:0007669"/>
    <property type="project" value="TreeGrafter"/>
</dbReference>
<reference evidence="7" key="1">
    <citation type="journal article" date="2017" name="Biotechnol. Biofuels">
        <title>Evaluation of environmental bacterial communities as a factor affecting the growth of duckweed Lemna minor.</title>
        <authorList>
            <person name="Ishizawa H."/>
            <person name="Kuroda M."/>
            <person name="Morikawa M."/>
            <person name="Ike M."/>
        </authorList>
    </citation>
    <scope>NUCLEOTIDE SEQUENCE [LARGE SCALE GENOMIC DNA]</scope>
    <source>
        <strain evidence="7">M6</strain>
    </source>
</reference>
<feature type="binding site" evidence="4">
    <location>
        <begin position="129"/>
        <end position="137"/>
    </location>
    <ligand>
        <name>ATP</name>
        <dbReference type="ChEBI" id="CHEBI:30616"/>
    </ligand>
</feature>
<dbReference type="SUPFAM" id="SSF100950">
    <property type="entry name" value="NagB/RpiA/CoA transferase-like"/>
    <property type="match status" value="1"/>
</dbReference>
<feature type="binding site" evidence="4">
    <location>
        <begin position="5"/>
        <end position="9"/>
    </location>
    <ligand>
        <name>ATP</name>
        <dbReference type="ChEBI" id="CHEBI:30616"/>
    </ligand>
</feature>
<evidence type="ECO:0000313" key="7">
    <source>
        <dbReference type="Proteomes" id="UP000278756"/>
    </source>
</evidence>
<comment type="cofactor">
    <cofactor evidence="5">
        <name>Mg(2+)</name>
        <dbReference type="ChEBI" id="CHEBI:18420"/>
    </cofactor>
</comment>
<gene>
    <name evidence="6" type="ORF">EM6_0318</name>
</gene>
<keyword evidence="6" id="KW-0436">Ligase</keyword>
<comment type="catalytic activity">
    <reaction evidence="5">
        <text>(6S)-5-formyl-5,6,7,8-tetrahydrofolate + ATP = (6R)-5,10-methenyltetrahydrofolate + ADP + phosphate</text>
        <dbReference type="Rhea" id="RHEA:10488"/>
        <dbReference type="ChEBI" id="CHEBI:30616"/>
        <dbReference type="ChEBI" id="CHEBI:43474"/>
        <dbReference type="ChEBI" id="CHEBI:57455"/>
        <dbReference type="ChEBI" id="CHEBI:57457"/>
        <dbReference type="ChEBI" id="CHEBI:456216"/>
        <dbReference type="EC" id="6.3.3.2"/>
    </reaction>
</comment>
<dbReference type="PANTHER" id="PTHR23407">
    <property type="entry name" value="ATPASE INHIBITOR/5-FORMYLTETRAHYDROFOLATE CYCLO-LIGASE"/>
    <property type="match status" value="1"/>
</dbReference>
<organism evidence="6 7">
    <name type="scientific">Asticcacaulis excentricus</name>
    <dbReference type="NCBI Taxonomy" id="78587"/>
    <lineage>
        <taxon>Bacteria</taxon>
        <taxon>Pseudomonadati</taxon>
        <taxon>Pseudomonadota</taxon>
        <taxon>Alphaproteobacteria</taxon>
        <taxon>Caulobacterales</taxon>
        <taxon>Caulobacteraceae</taxon>
        <taxon>Asticcacaulis</taxon>
    </lineage>
</organism>
<dbReference type="NCBIfam" id="TIGR02727">
    <property type="entry name" value="MTHFS_bact"/>
    <property type="match status" value="1"/>
</dbReference>
<dbReference type="Gene3D" id="3.40.50.10420">
    <property type="entry name" value="NagB/RpiA/CoA transferase-like"/>
    <property type="match status" value="1"/>
</dbReference>
<dbReference type="OrthoDB" id="9801938at2"/>
<reference evidence="7" key="2">
    <citation type="journal article" date="2017" name="Plant Physiol. Biochem.">
        <title>Differential oxidative and antioxidative response of duckweed Lemna minor toward plant growth promoting/inhibiting bacteria.</title>
        <authorList>
            <person name="Ishizawa H."/>
            <person name="Kuroda M."/>
            <person name="Morikawa M."/>
            <person name="Ike M."/>
        </authorList>
    </citation>
    <scope>NUCLEOTIDE SEQUENCE [LARGE SCALE GENOMIC DNA]</scope>
    <source>
        <strain evidence="7">M6</strain>
    </source>
</reference>
<dbReference type="EC" id="6.3.3.2" evidence="5"/>
<evidence type="ECO:0000256" key="3">
    <source>
        <dbReference type="ARBA" id="ARBA00022840"/>
    </source>
</evidence>